<evidence type="ECO:0000313" key="2">
    <source>
        <dbReference type="Proteomes" id="UP000678393"/>
    </source>
</evidence>
<comment type="caution">
    <text evidence="1">The sequence shown here is derived from an EMBL/GenBank/DDBJ whole genome shotgun (WGS) entry which is preliminary data.</text>
</comment>
<name>A0A8S3Z5H0_9EUPU</name>
<dbReference type="Proteomes" id="UP000678393">
    <property type="component" value="Unassembled WGS sequence"/>
</dbReference>
<organism evidence="1 2">
    <name type="scientific">Candidula unifasciata</name>
    <dbReference type="NCBI Taxonomy" id="100452"/>
    <lineage>
        <taxon>Eukaryota</taxon>
        <taxon>Metazoa</taxon>
        <taxon>Spiralia</taxon>
        <taxon>Lophotrochozoa</taxon>
        <taxon>Mollusca</taxon>
        <taxon>Gastropoda</taxon>
        <taxon>Heterobranchia</taxon>
        <taxon>Euthyneura</taxon>
        <taxon>Panpulmonata</taxon>
        <taxon>Eupulmonata</taxon>
        <taxon>Stylommatophora</taxon>
        <taxon>Helicina</taxon>
        <taxon>Helicoidea</taxon>
        <taxon>Geomitridae</taxon>
        <taxon>Candidula</taxon>
    </lineage>
</organism>
<protein>
    <submittedName>
        <fullName evidence="1">Uncharacterized protein</fullName>
    </submittedName>
</protein>
<dbReference type="EMBL" id="CAJHNH020001311">
    <property type="protein sequence ID" value="CAG5122522.1"/>
    <property type="molecule type" value="Genomic_DNA"/>
</dbReference>
<keyword evidence="2" id="KW-1185">Reference proteome</keyword>
<evidence type="ECO:0000313" key="1">
    <source>
        <dbReference type="EMBL" id="CAG5122522.1"/>
    </source>
</evidence>
<dbReference type="AlphaFoldDB" id="A0A8S3Z5H0"/>
<feature type="non-terminal residue" evidence="1">
    <location>
        <position position="74"/>
    </location>
</feature>
<feature type="non-terminal residue" evidence="1">
    <location>
        <position position="1"/>
    </location>
</feature>
<reference evidence="1" key="1">
    <citation type="submission" date="2021-04" db="EMBL/GenBank/DDBJ databases">
        <authorList>
            <consortium name="Molecular Ecology Group"/>
        </authorList>
    </citation>
    <scope>NUCLEOTIDE SEQUENCE</scope>
</reference>
<sequence>ANSHVFKRNKPMNVNHKERTKENYYATHLGIFISTSSVNIEVGEAAKLNKNNNAINFFLCNCYGHLRFRCMFKK</sequence>
<proteinExistence type="predicted"/>
<gene>
    <name evidence="1" type="ORF">CUNI_LOCUS8080</name>
</gene>
<accession>A0A8S3Z5H0</accession>